<dbReference type="AlphaFoldDB" id="A0A1Q5T776"/>
<reference evidence="1 2" key="1">
    <citation type="submission" date="2016-11" db="EMBL/GenBank/DDBJ databases">
        <authorList>
            <person name="Kadnikov V."/>
            <person name="Nazina T."/>
        </authorList>
    </citation>
    <scope>NUCLEOTIDE SEQUENCE [LARGE SCALE GENOMIC DNA]</scope>
    <source>
        <strain evidence="1 2">1017</strain>
    </source>
</reference>
<accession>A0A1Q5T776</accession>
<name>A0A1Q5T776_9BACL</name>
<protein>
    <submittedName>
        <fullName evidence="1">Uncharacterized protein</fullName>
    </submittedName>
</protein>
<proteinExistence type="predicted"/>
<evidence type="ECO:0000313" key="2">
    <source>
        <dbReference type="Proteomes" id="UP000186030"/>
    </source>
</evidence>
<dbReference type="EMBL" id="MQMG01000005">
    <property type="protein sequence ID" value="OKO96076.1"/>
    <property type="molecule type" value="Genomic_DNA"/>
</dbReference>
<organism evidence="1 2">
    <name type="scientific">Geobacillus proteiniphilus</name>
    <dbReference type="NCBI Taxonomy" id="860353"/>
    <lineage>
        <taxon>Bacteria</taxon>
        <taxon>Bacillati</taxon>
        <taxon>Bacillota</taxon>
        <taxon>Bacilli</taxon>
        <taxon>Bacillales</taxon>
        <taxon>Anoxybacillaceae</taxon>
        <taxon>Geobacillus</taxon>
    </lineage>
</organism>
<gene>
    <name evidence="1" type="ORF">BRO54_0706</name>
</gene>
<comment type="caution">
    <text evidence="1">The sequence shown here is derived from an EMBL/GenBank/DDBJ whole genome shotgun (WGS) entry which is preliminary data.</text>
</comment>
<dbReference type="Proteomes" id="UP000186030">
    <property type="component" value="Unassembled WGS sequence"/>
</dbReference>
<reference evidence="2" key="2">
    <citation type="submission" date="2017-01" db="EMBL/GenBank/DDBJ databases">
        <title>Genome sequencing and annotation of Geobacillus sp. 1017, a Hydrocarbon-Oxidizing Thermophilic Bacterium Isolated from a Heavy Oil Reservoir (China).</title>
        <authorList>
            <person name="Kadnikov V.V."/>
            <person name="Mardanov A.V."/>
            <person name="Poltaraus A.B."/>
            <person name="Sokolova D.S."/>
            <person name="Semenova E.M."/>
            <person name="Ravin N.V."/>
            <person name="Tourova T.P."/>
            <person name="Nazina T.N."/>
        </authorList>
    </citation>
    <scope>NUCLEOTIDE SEQUENCE [LARGE SCALE GENOMIC DNA]</scope>
    <source>
        <strain evidence="2">1017</strain>
    </source>
</reference>
<evidence type="ECO:0000313" key="1">
    <source>
        <dbReference type="EMBL" id="OKO96076.1"/>
    </source>
</evidence>
<sequence>MFATKQNTSTYKKRENGLILFIFLHEWLALYSNYGKLKIKEQ</sequence>